<accession>A0A3N0IY27</accession>
<feature type="domain" description="Calcineurin-like phosphoesterase" evidence="1">
    <location>
        <begin position="2"/>
        <end position="212"/>
    </location>
</feature>
<dbReference type="EMBL" id="QICC01000024">
    <property type="protein sequence ID" value="RNM41884.1"/>
    <property type="molecule type" value="Genomic_DNA"/>
</dbReference>
<dbReference type="RefSeq" id="WP_114546998.1">
    <property type="nucleotide sequence ID" value="NZ_PPTT01000022.1"/>
</dbReference>
<dbReference type="OrthoDB" id="5380150at2"/>
<dbReference type="InterPro" id="IPR004843">
    <property type="entry name" value="Calcineurin-like_PHP"/>
</dbReference>
<name>A0A3N0IY27_9ACTN</name>
<dbReference type="InterPro" id="IPR029052">
    <property type="entry name" value="Metallo-depent_PP-like"/>
</dbReference>
<keyword evidence="4" id="KW-1185">Reference proteome</keyword>
<evidence type="ECO:0000259" key="1">
    <source>
        <dbReference type="Pfam" id="PF00149"/>
    </source>
</evidence>
<reference evidence="2 4" key="1">
    <citation type="journal article" date="2018" name="Elife">
        <title>Discovery and characterization of a prevalent human gut bacterial enzyme sufficient for the inactivation of a family of plant toxins.</title>
        <authorList>
            <person name="Koppel N."/>
            <person name="Bisanz J.E."/>
            <person name="Pandelia M.E."/>
            <person name="Turnbaugh P.J."/>
            <person name="Balskus E.P."/>
        </authorList>
    </citation>
    <scope>NUCLEOTIDE SEQUENCE [LARGE SCALE GENOMIC DNA]</scope>
    <source>
        <strain evidence="2 4">DSM 16107</strain>
    </source>
</reference>
<evidence type="ECO:0000313" key="2">
    <source>
        <dbReference type="EMBL" id="RDB67701.1"/>
    </source>
</evidence>
<reference evidence="5" key="2">
    <citation type="submission" date="2018-05" db="EMBL/GenBank/DDBJ databases">
        <title>Genome Sequencing of selected type strains of the family Eggerthellaceae.</title>
        <authorList>
            <person name="Danylec N."/>
            <person name="Stoll D.A."/>
            <person name="Doetsch A."/>
            <person name="Huch M."/>
        </authorList>
    </citation>
    <scope>NUCLEOTIDE SEQUENCE [LARGE SCALE GENOMIC DNA]</scope>
    <source>
        <strain evidence="5">DSM 16107</strain>
    </source>
</reference>
<dbReference type="Proteomes" id="UP000253817">
    <property type="component" value="Unassembled WGS sequence"/>
</dbReference>
<evidence type="ECO:0000313" key="5">
    <source>
        <dbReference type="Proteomes" id="UP000270112"/>
    </source>
</evidence>
<dbReference type="SUPFAM" id="SSF56300">
    <property type="entry name" value="Metallo-dependent phosphatases"/>
    <property type="match status" value="1"/>
</dbReference>
<gene>
    <name evidence="2" type="ORF">C1876_12200</name>
    <name evidence="3" type="ORF">DMP09_07560</name>
</gene>
<protein>
    <submittedName>
        <fullName evidence="3">Serine/threonine protein phosphatase</fullName>
    </submittedName>
</protein>
<reference evidence="3" key="3">
    <citation type="journal article" date="2019" name="Microbiol. Resour. Announc.">
        <title>Draft Genome Sequences of Type Strains of Gordonibacter faecihominis, Paraeggerthella hongkongensis, Parvibacter caecicola,Slackia equolifaciens, Slackia faecicanis, and Slackia isoflavoniconvertens.</title>
        <authorList>
            <person name="Danylec N."/>
            <person name="Stoll D.A."/>
            <person name="Dotsch A."/>
            <person name="Huch M."/>
        </authorList>
    </citation>
    <scope>NUCLEOTIDE SEQUENCE</scope>
    <source>
        <strain evidence="3">DSM 16107</strain>
    </source>
</reference>
<dbReference type="Proteomes" id="UP000270112">
    <property type="component" value="Unassembled WGS sequence"/>
</dbReference>
<dbReference type="Pfam" id="PF00149">
    <property type="entry name" value="Metallophos"/>
    <property type="match status" value="1"/>
</dbReference>
<dbReference type="GO" id="GO:0016787">
    <property type="term" value="F:hydrolase activity"/>
    <property type="evidence" value="ECO:0007669"/>
    <property type="project" value="InterPro"/>
</dbReference>
<evidence type="ECO:0000313" key="4">
    <source>
        <dbReference type="Proteomes" id="UP000253817"/>
    </source>
</evidence>
<dbReference type="Gene3D" id="3.60.21.10">
    <property type="match status" value="1"/>
</dbReference>
<evidence type="ECO:0000313" key="3">
    <source>
        <dbReference type="EMBL" id="RNM41884.1"/>
    </source>
</evidence>
<dbReference type="CDD" id="cd00838">
    <property type="entry name" value="MPP_superfamily"/>
    <property type="match status" value="1"/>
</dbReference>
<dbReference type="EMBL" id="PPTT01000022">
    <property type="protein sequence ID" value="RDB67701.1"/>
    <property type="molecule type" value="Genomic_DNA"/>
</dbReference>
<sequence length="229" mass="26135">MIYLTGDTHGSYRHVRRFVAEHDLGPADVLICLGDTGFDYFNDERDAQIKDKADRMGITLLCIRGNHDRNPASLPSYHLIPWRGGEVYCDDRWPSILFARDGSVFDLEGRATVAIGGAYSVDKAYRLAKGYAWFSDEQLTLDEMHAVEQALAARDWRVDTVLSHTCPAAFVPQEALLAGVDQSTVDTAMEDWLQTIEDRLDYRRWYCGHFHIEKQEGSLRIVHHDILEF</sequence>
<comment type="caution">
    <text evidence="3">The sequence shown here is derived from an EMBL/GenBank/DDBJ whole genome shotgun (WGS) entry which is preliminary data.</text>
</comment>
<proteinExistence type="predicted"/>
<organism evidence="3 5">
    <name type="scientific">Eggerthella sinensis</name>
    <dbReference type="NCBI Taxonomy" id="242230"/>
    <lineage>
        <taxon>Bacteria</taxon>
        <taxon>Bacillati</taxon>
        <taxon>Actinomycetota</taxon>
        <taxon>Coriobacteriia</taxon>
        <taxon>Eggerthellales</taxon>
        <taxon>Eggerthellaceae</taxon>
        <taxon>Eggerthella</taxon>
    </lineage>
</organism>
<dbReference type="AlphaFoldDB" id="A0A3N0IY27"/>